<keyword evidence="14" id="KW-1185">Reference proteome</keyword>
<evidence type="ECO:0000256" key="11">
    <source>
        <dbReference type="SAM" id="Phobius"/>
    </source>
</evidence>
<evidence type="ECO:0000256" key="10">
    <source>
        <dbReference type="ARBA" id="ARBA00023224"/>
    </source>
</evidence>
<dbReference type="Pfam" id="PF00003">
    <property type="entry name" value="7tm_3"/>
    <property type="match status" value="1"/>
</dbReference>
<name>A0A3B3SEK5_9TELE</name>
<keyword evidence="10" id="KW-0807">Transducer</keyword>
<feature type="domain" description="G-protein coupled receptors family 3 profile" evidence="12">
    <location>
        <begin position="435"/>
        <end position="699"/>
    </location>
</feature>
<evidence type="ECO:0000313" key="13">
    <source>
        <dbReference type="Ensembl" id="ENSPKIP00000029189.1"/>
    </source>
</evidence>
<keyword evidence="3 11" id="KW-0812">Transmembrane</keyword>
<dbReference type="InterPro" id="IPR000337">
    <property type="entry name" value="GPCR_3"/>
</dbReference>
<evidence type="ECO:0000256" key="4">
    <source>
        <dbReference type="ARBA" id="ARBA00022729"/>
    </source>
</evidence>
<feature type="transmembrane region" description="Helical" evidence="11">
    <location>
        <begin position="549"/>
        <end position="568"/>
    </location>
</feature>
<comment type="subcellular location">
    <subcellularLocation>
        <location evidence="1">Cell membrane</location>
        <topology evidence="1">Multi-pass membrane protein</topology>
    </subcellularLocation>
</comment>
<dbReference type="InterPro" id="IPR001828">
    <property type="entry name" value="ANF_lig-bd_rcpt"/>
</dbReference>
<keyword evidence="6" id="KW-0297">G-protein coupled receptor</keyword>
<dbReference type="Pfam" id="PF01094">
    <property type="entry name" value="ANF_receptor"/>
    <property type="match status" value="2"/>
</dbReference>
<dbReference type="PANTHER" id="PTHR24061:SF511">
    <property type="entry name" value="EXTRACELLULAR CALCIUM-SENSING RECEPTOR-RELATED"/>
    <property type="match status" value="1"/>
</dbReference>
<dbReference type="AlphaFoldDB" id="A0A3B3SEK5"/>
<evidence type="ECO:0000256" key="9">
    <source>
        <dbReference type="ARBA" id="ARBA00023180"/>
    </source>
</evidence>
<dbReference type="CDD" id="cd15283">
    <property type="entry name" value="7tmC_V2R_pheromone"/>
    <property type="match status" value="1"/>
</dbReference>
<dbReference type="PROSITE" id="PS50259">
    <property type="entry name" value="G_PROTEIN_RECEP_F3_4"/>
    <property type="match status" value="1"/>
</dbReference>
<evidence type="ECO:0000256" key="5">
    <source>
        <dbReference type="ARBA" id="ARBA00022989"/>
    </source>
</evidence>
<dbReference type="GeneTree" id="ENSGT01150000286997"/>
<dbReference type="InterPro" id="IPR028082">
    <property type="entry name" value="Peripla_BP_I"/>
</dbReference>
<dbReference type="PRINTS" id="PR00592">
    <property type="entry name" value="CASENSINGR"/>
</dbReference>
<dbReference type="Proteomes" id="UP000261540">
    <property type="component" value="Unplaced"/>
</dbReference>
<dbReference type="InterPro" id="IPR017979">
    <property type="entry name" value="GPCR_3_CS"/>
</dbReference>
<keyword evidence="9" id="KW-0325">Glycoprotein</keyword>
<dbReference type="InterPro" id="IPR000068">
    <property type="entry name" value="GPCR_3_Ca_sens_rcpt-rel"/>
</dbReference>
<evidence type="ECO:0000259" key="12">
    <source>
        <dbReference type="PROSITE" id="PS50259"/>
    </source>
</evidence>
<dbReference type="Gene3D" id="3.40.50.2300">
    <property type="match status" value="3"/>
</dbReference>
<sequence length="699" mass="78755">VAMALLAAWLLASSLRFMLVKVGEPMSAACVFQGEEDTRNLYKEGDVVIGGLFPVHYSPRSFKPSYQKKPDCFWNFLSFSARALRWTQTMAFAIEEINQRRDLLPRLKLGYHIRDSCDDIPVSLRSSLLLVTFRQNSGFCWANSKLIRYFHWTWVGVIGVESDYARFAIQLFLEESSKYGACAAYVHFYPVLLSKESIADLMQTIRGSTAKVILNFSGESELQTILTECRRQNMTHIQWIASEAWATAKSLWGEFQGLLTGTLGFAIRKAEIPGLQGFLTRGLLVRAHQSPFFAELWEETFNCKLNVSLNRHVHSDAALSRRPCAEEEEAPEAVRSDYSDVSQLRVSYNVYKAVYLVAQALHDMSGCTRGAGPFENGTCATRKGEPICCFDCLPCTEGEINSLDCRRCSVETWPNEAQDHCVPKTTEFLSYHGSMGIVLCTCSLFGLFVTMAIFGVFVAYRTTPVVRGNNMELSFLLLIFLSVCFLSGLTFIGEPTDWLCRIRYTTFGISFSLCISCILAKTVVVLMAFRATLPDSRVMRWFGPAQQRASVFLCTCIQIVICLIWLTTRPPLAVRNTRHHSSRIILECVVGSDVGFWSVLGYIGLLACLCFLLAFLARKLPDNFNEAKFITFSMLIFFAVWITFIPVYISTSGQYMVAVHIFAILASAFGILLCIFAPKCYIVLLKPEKNTKKQMMLKK</sequence>
<dbReference type="Ensembl" id="ENSPKIT00000009981.1">
    <property type="protein sequence ID" value="ENSPKIP00000029189.1"/>
    <property type="gene ID" value="ENSPKIG00000009805.1"/>
</dbReference>
<evidence type="ECO:0000256" key="7">
    <source>
        <dbReference type="ARBA" id="ARBA00023136"/>
    </source>
</evidence>
<feature type="transmembrane region" description="Helical" evidence="11">
    <location>
        <begin position="504"/>
        <end position="529"/>
    </location>
</feature>
<feature type="transmembrane region" description="Helical" evidence="11">
    <location>
        <begin position="435"/>
        <end position="460"/>
    </location>
</feature>
<dbReference type="InterPro" id="IPR017978">
    <property type="entry name" value="GPCR_3_C"/>
</dbReference>
<proteinExistence type="predicted"/>
<dbReference type="SUPFAM" id="SSF53822">
    <property type="entry name" value="Periplasmic binding protein-like I"/>
    <property type="match status" value="1"/>
</dbReference>
<evidence type="ECO:0000256" key="3">
    <source>
        <dbReference type="ARBA" id="ARBA00022692"/>
    </source>
</evidence>
<organism evidence="13 14">
    <name type="scientific">Paramormyrops kingsleyae</name>
    <dbReference type="NCBI Taxonomy" id="1676925"/>
    <lineage>
        <taxon>Eukaryota</taxon>
        <taxon>Metazoa</taxon>
        <taxon>Chordata</taxon>
        <taxon>Craniata</taxon>
        <taxon>Vertebrata</taxon>
        <taxon>Euteleostomi</taxon>
        <taxon>Actinopterygii</taxon>
        <taxon>Neopterygii</taxon>
        <taxon>Teleostei</taxon>
        <taxon>Osteoglossocephala</taxon>
        <taxon>Osteoglossomorpha</taxon>
        <taxon>Osteoglossiformes</taxon>
        <taxon>Mormyridae</taxon>
        <taxon>Paramormyrops</taxon>
    </lineage>
</organism>
<feature type="transmembrane region" description="Helical" evidence="11">
    <location>
        <begin position="472"/>
        <end position="492"/>
    </location>
</feature>
<evidence type="ECO:0000256" key="1">
    <source>
        <dbReference type="ARBA" id="ARBA00004651"/>
    </source>
</evidence>
<feature type="transmembrane region" description="Helical" evidence="11">
    <location>
        <begin position="655"/>
        <end position="685"/>
    </location>
</feature>
<keyword evidence="4" id="KW-0732">Signal</keyword>
<dbReference type="PROSITE" id="PS00981">
    <property type="entry name" value="G_PROTEIN_RECEP_F3_3"/>
    <property type="match status" value="1"/>
</dbReference>
<reference evidence="13" key="1">
    <citation type="submission" date="2025-08" db="UniProtKB">
        <authorList>
            <consortium name="Ensembl"/>
        </authorList>
    </citation>
    <scope>IDENTIFICATION</scope>
</reference>
<keyword evidence="2" id="KW-1003">Cell membrane</keyword>
<evidence type="ECO:0000256" key="6">
    <source>
        <dbReference type="ARBA" id="ARBA00023040"/>
    </source>
</evidence>
<protein>
    <submittedName>
        <fullName evidence="13">Olfactory receptor C family, x2</fullName>
    </submittedName>
</protein>
<dbReference type="PRINTS" id="PR00248">
    <property type="entry name" value="GPCRMGR"/>
</dbReference>
<keyword evidence="5 11" id="KW-1133">Transmembrane helix</keyword>
<feature type="transmembrane region" description="Helical" evidence="11">
    <location>
        <begin position="596"/>
        <end position="617"/>
    </location>
</feature>
<evidence type="ECO:0000256" key="8">
    <source>
        <dbReference type="ARBA" id="ARBA00023170"/>
    </source>
</evidence>
<feature type="transmembrane region" description="Helical" evidence="11">
    <location>
        <begin position="629"/>
        <end position="649"/>
    </location>
</feature>
<dbReference type="FunFam" id="3.40.50.2300:FF:000016">
    <property type="entry name" value="Taste 1 receptor member 2"/>
    <property type="match status" value="1"/>
</dbReference>
<reference evidence="13" key="2">
    <citation type="submission" date="2025-09" db="UniProtKB">
        <authorList>
            <consortium name="Ensembl"/>
        </authorList>
    </citation>
    <scope>IDENTIFICATION</scope>
</reference>
<evidence type="ECO:0000313" key="14">
    <source>
        <dbReference type="Proteomes" id="UP000261540"/>
    </source>
</evidence>
<keyword evidence="8" id="KW-0675">Receptor</keyword>
<dbReference type="GO" id="GO:0005886">
    <property type="term" value="C:plasma membrane"/>
    <property type="evidence" value="ECO:0007669"/>
    <property type="project" value="UniProtKB-SubCell"/>
</dbReference>
<dbReference type="PANTHER" id="PTHR24061">
    <property type="entry name" value="CALCIUM-SENSING RECEPTOR-RELATED"/>
    <property type="match status" value="1"/>
</dbReference>
<keyword evidence="7 11" id="KW-0472">Membrane</keyword>
<evidence type="ECO:0000256" key="2">
    <source>
        <dbReference type="ARBA" id="ARBA00022475"/>
    </source>
</evidence>
<accession>A0A3B3SEK5</accession>
<dbReference type="GO" id="GO:0004930">
    <property type="term" value="F:G protein-coupled receptor activity"/>
    <property type="evidence" value="ECO:0007669"/>
    <property type="project" value="UniProtKB-KW"/>
</dbReference>